<dbReference type="Proteomes" id="UP000306575">
    <property type="component" value="Unassembled WGS sequence"/>
</dbReference>
<comment type="function">
    <text evidence="1">Catalyzes the reductive methylation of 2'-deoxyuridine-5'-monophosphate (dUMP) to 2'-deoxythymidine-5'-monophosphate (dTMP) while utilizing 5,10-methylenetetrahydrofolate (mTHF) as the methyl donor, and NADPH and FADH(2) as the reductant.</text>
</comment>
<feature type="binding site" description="in other chain" evidence="1">
    <location>
        <position position="196"/>
    </location>
    <ligand>
        <name>dUMP</name>
        <dbReference type="ChEBI" id="CHEBI:246422"/>
        <note>ligand shared between dimeric partners</note>
    </ligand>
</feature>
<comment type="caution">
    <text evidence="2">The sequence shown here is derived from an EMBL/GenBank/DDBJ whole genome shotgun (WGS) entry which is preliminary data.</text>
</comment>
<feature type="active site" description="Involved in ionization of N3 of dUMP, leading to its activation" evidence="1">
    <location>
        <position position="223"/>
    </location>
</feature>
<dbReference type="GO" id="GO:0006235">
    <property type="term" value="P:dTTP biosynthetic process"/>
    <property type="evidence" value="ECO:0007669"/>
    <property type="project" value="UniProtKB-UniRule"/>
</dbReference>
<sequence>MPLNPDQLAEIQDLRSSPKQTVRAVSEGMEKHLYHAIDVLDHGFVRVIDYMGDDAAICQAARVSYGKGTKSVQNDEGLIRYLMRHWHSTPFEMCEIKLHVKLPVFVARQWIRHRTANVNEYSARYSILDREFYIPAPEHVNAQSVVNNQGRGEVLEGEEAARVLEILKADSNRAYDNYEAMISEEGQLGLARELARMNLPSNIYTQWYWKVDLHNLLHFLRLRADPHAQYEIRVYADAICQVVADWVPAAYKAFEDYRLGAVTMSAQMMVALRGLLKGEEVTAESCGMSAREWREFQDMIDA</sequence>
<feature type="binding site" description="in other chain" evidence="1">
    <location>
        <begin position="120"/>
        <end position="124"/>
    </location>
    <ligand>
        <name>dUMP</name>
        <dbReference type="ChEBI" id="CHEBI:246422"/>
        <note>ligand shared between dimeric partners</note>
    </ligand>
</feature>
<dbReference type="EC" id="2.1.1.148" evidence="1"/>
<dbReference type="GO" id="GO:0070402">
    <property type="term" value="F:NADPH binding"/>
    <property type="evidence" value="ECO:0007669"/>
    <property type="project" value="TreeGrafter"/>
</dbReference>
<dbReference type="PANTHER" id="PTHR34934">
    <property type="entry name" value="FLAVIN-DEPENDENT THYMIDYLATE SYNTHASE"/>
    <property type="match status" value="1"/>
</dbReference>
<feature type="binding site" evidence="1">
    <location>
        <position position="120"/>
    </location>
    <ligand>
        <name>FAD</name>
        <dbReference type="ChEBI" id="CHEBI:57692"/>
        <note>ligand shared between neighboring subunits</note>
    </ligand>
</feature>
<keyword evidence="1" id="KW-0545">Nucleotide biosynthesis</keyword>
<evidence type="ECO:0000313" key="2">
    <source>
        <dbReference type="EMBL" id="TKZ21289.1"/>
    </source>
</evidence>
<feature type="binding site" evidence="1">
    <location>
        <position position="218"/>
    </location>
    <ligand>
        <name>FAD</name>
        <dbReference type="ChEBI" id="CHEBI:57692"/>
        <note>ligand shared between neighboring subunits</note>
    </ligand>
</feature>
<gene>
    <name evidence="1" type="primary">thyX</name>
    <name evidence="2" type="ORF">FAP39_05980</name>
</gene>
<dbReference type="PROSITE" id="PS51331">
    <property type="entry name" value="THYX"/>
    <property type="match status" value="1"/>
</dbReference>
<feature type="binding site" evidence="1">
    <location>
        <begin position="109"/>
        <end position="112"/>
    </location>
    <ligand>
        <name>dUMP</name>
        <dbReference type="ChEBI" id="CHEBI:246422"/>
        <note>ligand shared between dimeric partners</note>
    </ligand>
</feature>
<dbReference type="InterPro" id="IPR003669">
    <property type="entry name" value="Thymidylate_synthase_ThyX"/>
</dbReference>
<feature type="binding site" evidence="1">
    <location>
        <position position="89"/>
    </location>
    <ligand>
        <name>FAD</name>
        <dbReference type="ChEBI" id="CHEBI:57692"/>
        <note>ligand shared between neighboring subunits</note>
    </ligand>
</feature>
<protein>
    <recommendedName>
        <fullName evidence="1">Flavin-dependent thymidylate synthase</fullName>
        <shortName evidence="1">FDTS</shortName>
        <ecNumber evidence="1">2.1.1.148</ecNumber>
    </recommendedName>
    <alternativeName>
        <fullName evidence="1">FAD-dependent thymidylate synthase</fullName>
    </alternativeName>
    <alternativeName>
        <fullName evidence="1">Thymidylate synthase ThyX</fullName>
        <shortName evidence="1">TS</shortName>
        <shortName evidence="1">TSase</shortName>
    </alternativeName>
</protein>
<dbReference type="GO" id="GO:0050797">
    <property type="term" value="F:thymidylate synthase (FAD) activity"/>
    <property type="evidence" value="ECO:0007669"/>
    <property type="project" value="UniProtKB-UniRule"/>
</dbReference>
<keyword evidence="1 2" id="KW-0489">Methyltransferase</keyword>
<dbReference type="RefSeq" id="WP_138015492.1">
    <property type="nucleotide sequence ID" value="NZ_SULI01000005.1"/>
</dbReference>
<keyword evidence="1" id="KW-0521">NADP</keyword>
<comment type="cofactor">
    <cofactor evidence="1">
        <name>FAD</name>
        <dbReference type="ChEBI" id="CHEBI:57692"/>
    </cofactor>
    <text evidence="1">Binds 4 FAD per tetramer. Each FAD binding site is formed by three monomers.</text>
</comment>
<comment type="similarity">
    <text evidence="1">Belongs to the thymidylate synthase ThyX family.</text>
</comment>
<dbReference type="GO" id="GO:0050660">
    <property type="term" value="F:flavin adenine dinucleotide binding"/>
    <property type="evidence" value="ECO:0007669"/>
    <property type="project" value="UniProtKB-UniRule"/>
</dbReference>
<dbReference type="UniPathway" id="UPA00575"/>
<feature type="binding site" evidence="1">
    <location>
        <begin position="112"/>
        <end position="114"/>
    </location>
    <ligand>
        <name>FAD</name>
        <dbReference type="ChEBI" id="CHEBI:57692"/>
        <note>ligand shared between neighboring subunits</note>
    </ligand>
</feature>
<comment type="pathway">
    <text evidence="1">Pyrimidine metabolism; dTTP biosynthesis.</text>
</comment>
<comment type="catalytic activity">
    <reaction evidence="1">
        <text>dUMP + (6R)-5,10-methylene-5,6,7,8-tetrahydrofolate + NADPH + H(+) = dTMP + (6S)-5,6,7,8-tetrahydrofolate + NADP(+)</text>
        <dbReference type="Rhea" id="RHEA:29043"/>
        <dbReference type="ChEBI" id="CHEBI:15378"/>
        <dbReference type="ChEBI" id="CHEBI:15636"/>
        <dbReference type="ChEBI" id="CHEBI:57453"/>
        <dbReference type="ChEBI" id="CHEBI:57783"/>
        <dbReference type="ChEBI" id="CHEBI:58349"/>
        <dbReference type="ChEBI" id="CHEBI:63528"/>
        <dbReference type="ChEBI" id="CHEBI:246422"/>
        <dbReference type="EC" id="2.1.1.148"/>
    </reaction>
</comment>
<dbReference type="OrthoDB" id="9774464at2"/>
<dbReference type="GO" id="GO:0006231">
    <property type="term" value="P:dTMP biosynthetic process"/>
    <property type="evidence" value="ECO:0007669"/>
    <property type="project" value="UniProtKB-UniRule"/>
</dbReference>
<feature type="binding site" evidence="1">
    <location>
        <begin position="212"/>
        <end position="214"/>
    </location>
    <ligand>
        <name>FAD</name>
        <dbReference type="ChEBI" id="CHEBI:57692"/>
        <note>ligand shared between neighboring subunits</note>
    </ligand>
</feature>
<feature type="binding site" evidence="1">
    <location>
        <position position="223"/>
    </location>
    <ligand>
        <name>dUMP</name>
        <dbReference type="ChEBI" id="CHEBI:246422"/>
        <note>ligand shared between dimeric partners</note>
    </ligand>
</feature>
<comment type="subunit">
    <text evidence="1">Homotetramer.</text>
</comment>
<dbReference type="HAMAP" id="MF_01408">
    <property type="entry name" value="ThyX"/>
    <property type="match status" value="1"/>
</dbReference>
<dbReference type="CDD" id="cd20175">
    <property type="entry name" value="ThyX"/>
    <property type="match status" value="1"/>
</dbReference>
<keyword evidence="3" id="KW-1185">Reference proteome</keyword>
<proteinExistence type="inferred from homology"/>
<name>A0A4U7N602_9RHOB</name>
<keyword evidence="1 2" id="KW-0808">Transferase</keyword>
<accession>A0A4U7N602</accession>
<evidence type="ECO:0000313" key="3">
    <source>
        <dbReference type="Proteomes" id="UP000306575"/>
    </source>
</evidence>
<dbReference type="InterPro" id="IPR036098">
    <property type="entry name" value="Thymidylate_synthase_ThyX_sf"/>
</dbReference>
<dbReference type="Pfam" id="PF02511">
    <property type="entry name" value="Thy1"/>
    <property type="match status" value="1"/>
</dbReference>
<dbReference type="GO" id="GO:0032259">
    <property type="term" value="P:methylation"/>
    <property type="evidence" value="ECO:0007669"/>
    <property type="project" value="UniProtKB-KW"/>
</dbReference>
<dbReference type="NCBIfam" id="TIGR02170">
    <property type="entry name" value="thyX"/>
    <property type="match status" value="1"/>
</dbReference>
<dbReference type="AlphaFoldDB" id="A0A4U7N602"/>
<keyword evidence="1" id="KW-0274">FAD</keyword>
<dbReference type="SUPFAM" id="SSF69796">
    <property type="entry name" value="Thymidylate synthase-complementing protein Thy1"/>
    <property type="match status" value="1"/>
</dbReference>
<reference evidence="2 3" key="1">
    <citation type="submission" date="2019-04" db="EMBL/GenBank/DDBJ databases">
        <title>Genome sequence of Pelagicola litoralis CL-ES2.</title>
        <authorList>
            <person name="Cao J."/>
        </authorList>
    </citation>
    <scope>NUCLEOTIDE SEQUENCE [LARGE SCALE GENOMIC DNA]</scope>
    <source>
        <strain evidence="2 3">CL-ES2</strain>
    </source>
</reference>
<dbReference type="EMBL" id="SULI01000005">
    <property type="protein sequence ID" value="TKZ21289.1"/>
    <property type="molecule type" value="Genomic_DNA"/>
</dbReference>
<evidence type="ECO:0000256" key="1">
    <source>
        <dbReference type="HAMAP-Rule" id="MF_01408"/>
    </source>
</evidence>
<dbReference type="PANTHER" id="PTHR34934:SF1">
    <property type="entry name" value="FLAVIN-DEPENDENT THYMIDYLATE SYNTHASE"/>
    <property type="match status" value="1"/>
</dbReference>
<dbReference type="GO" id="GO:0004799">
    <property type="term" value="F:thymidylate synthase activity"/>
    <property type="evidence" value="ECO:0007669"/>
    <property type="project" value="TreeGrafter"/>
</dbReference>
<keyword evidence="1" id="KW-0285">Flavoprotein</keyword>
<organism evidence="2 3">
    <name type="scientific">Shimia litoralis</name>
    <dbReference type="NCBI Taxonomy" id="420403"/>
    <lineage>
        <taxon>Bacteria</taxon>
        <taxon>Pseudomonadati</taxon>
        <taxon>Pseudomonadota</taxon>
        <taxon>Alphaproteobacteria</taxon>
        <taxon>Rhodobacterales</taxon>
        <taxon>Roseobacteraceae</taxon>
    </lineage>
</organism>
<dbReference type="Gene3D" id="3.30.1360.170">
    <property type="match status" value="1"/>
</dbReference>